<feature type="compositionally biased region" description="Basic and acidic residues" evidence="1">
    <location>
        <begin position="119"/>
        <end position="130"/>
    </location>
</feature>
<gene>
    <name evidence="2" type="ORF">RHTO0S_04e03092g</name>
</gene>
<feature type="compositionally biased region" description="Basic and acidic residues" evidence="1">
    <location>
        <begin position="209"/>
        <end position="232"/>
    </location>
</feature>
<dbReference type="EMBL" id="LK052939">
    <property type="protein sequence ID" value="CDR39235.1"/>
    <property type="molecule type" value="Genomic_DNA"/>
</dbReference>
<evidence type="ECO:0000313" key="2">
    <source>
        <dbReference type="EMBL" id="CDR39235.1"/>
    </source>
</evidence>
<feature type="compositionally biased region" description="Low complexity" evidence="1">
    <location>
        <begin position="276"/>
        <end position="286"/>
    </location>
</feature>
<feature type="compositionally biased region" description="Acidic residues" evidence="1">
    <location>
        <begin position="233"/>
        <end position="242"/>
    </location>
</feature>
<feature type="compositionally biased region" description="Pro residues" evidence="1">
    <location>
        <begin position="262"/>
        <end position="275"/>
    </location>
</feature>
<feature type="compositionally biased region" description="Polar residues" evidence="1">
    <location>
        <begin position="295"/>
        <end position="306"/>
    </location>
</feature>
<name>A0A061ANV5_RHOTO</name>
<organism evidence="2">
    <name type="scientific">Rhodotorula toruloides</name>
    <name type="common">Yeast</name>
    <name type="synonym">Rhodosporidium toruloides</name>
    <dbReference type="NCBI Taxonomy" id="5286"/>
    <lineage>
        <taxon>Eukaryota</taxon>
        <taxon>Fungi</taxon>
        <taxon>Dikarya</taxon>
        <taxon>Basidiomycota</taxon>
        <taxon>Pucciniomycotina</taxon>
        <taxon>Microbotryomycetes</taxon>
        <taxon>Sporidiobolales</taxon>
        <taxon>Sporidiobolaceae</taxon>
        <taxon>Rhodotorula</taxon>
    </lineage>
</organism>
<feature type="region of interest" description="Disordered" evidence="1">
    <location>
        <begin position="1"/>
        <end position="312"/>
    </location>
</feature>
<sequence>MPLVFKRSPSWSPRPVDRHPPVLSPEDDELDCLPPPAAAASTFRAPSPAKRAKSSPARGAKRAADPGQVGQQRADGDARARLKRSHHERIGLDRGHAPKSAPRSAAKRDLRDEEEDVTEVDKRSRRDSPARKTAASARTPRRAASTASAEPDADADDHSSPSASPSKKRRRTSLTLRLPAASTTSSLTSDAREERARQRAQLQDARLVALEKRRMEKEASTEQERVRIKVEPDADEEDDEAVILEAPSKRAAAKAPASSSHRPPPPPPGYLPTPSSPSTVSPILPVASILPNTAKRPSSSSRQSAQCPPPLPSAVPDISTFLSSLPLPSLTRLTPHFHALGCRSPSDLLVLADQSRGVKAREKVLERVGKMDGGLSEWEKIVLEEELEAGWNKWKGGEAEGGVPVKR</sequence>
<feature type="compositionally biased region" description="Low complexity" evidence="1">
    <location>
        <begin position="249"/>
        <end position="261"/>
    </location>
</feature>
<feature type="compositionally biased region" description="Low complexity" evidence="1">
    <location>
        <begin position="131"/>
        <end position="150"/>
    </location>
</feature>
<protein>
    <submittedName>
        <fullName evidence="2">RHTO0S04e03092g1_1</fullName>
    </submittedName>
</protein>
<reference evidence="2" key="1">
    <citation type="journal article" date="2014" name="Genome Announc.">
        <title>Draft genome sequence of Rhodosporidium toruloides CECT1137, an oleaginous yeast of biotechnological interest.</title>
        <authorList>
            <person name="Morin N."/>
            <person name="Calcas X."/>
            <person name="Devillers H."/>
            <person name="Durrens P."/>
            <person name="Sherman D.J."/>
            <person name="Nicaud J.-M."/>
            <person name="Neuveglise C."/>
        </authorList>
    </citation>
    <scope>NUCLEOTIDE SEQUENCE</scope>
    <source>
        <strain evidence="2">CECT1137</strain>
    </source>
</reference>
<feature type="compositionally biased region" description="Low complexity" evidence="1">
    <location>
        <begin position="173"/>
        <end position="189"/>
    </location>
</feature>
<proteinExistence type="predicted"/>
<dbReference type="AlphaFoldDB" id="A0A061ANV5"/>
<accession>A0A061ANV5</accession>
<evidence type="ECO:0000256" key="1">
    <source>
        <dbReference type="SAM" id="MobiDB-lite"/>
    </source>
</evidence>
<feature type="compositionally biased region" description="Low complexity" evidence="1">
    <location>
        <begin position="199"/>
        <end position="208"/>
    </location>
</feature>
<dbReference type="OrthoDB" id="2529559at2759"/>